<feature type="non-terminal residue" evidence="2">
    <location>
        <position position="1"/>
    </location>
</feature>
<dbReference type="SMART" id="SM00490">
    <property type="entry name" value="HELICc"/>
    <property type="match status" value="1"/>
</dbReference>
<dbReference type="EMBL" id="ML181516">
    <property type="protein sequence ID" value="THU75800.1"/>
    <property type="molecule type" value="Genomic_DNA"/>
</dbReference>
<dbReference type="PROSITE" id="PS51194">
    <property type="entry name" value="HELICASE_CTER"/>
    <property type="match status" value="1"/>
</dbReference>
<name>A0A4S8KK06_DENBC</name>
<dbReference type="CDD" id="cd18785">
    <property type="entry name" value="SF2_C"/>
    <property type="match status" value="1"/>
</dbReference>
<reference evidence="2 3" key="1">
    <citation type="journal article" date="2019" name="Nat. Ecol. Evol.">
        <title>Megaphylogeny resolves global patterns of mushroom evolution.</title>
        <authorList>
            <person name="Varga T."/>
            <person name="Krizsan K."/>
            <person name="Foldi C."/>
            <person name="Dima B."/>
            <person name="Sanchez-Garcia M."/>
            <person name="Sanchez-Ramirez S."/>
            <person name="Szollosi G.J."/>
            <person name="Szarkandi J.G."/>
            <person name="Papp V."/>
            <person name="Albert L."/>
            <person name="Andreopoulos W."/>
            <person name="Angelini C."/>
            <person name="Antonin V."/>
            <person name="Barry K.W."/>
            <person name="Bougher N.L."/>
            <person name="Buchanan P."/>
            <person name="Buyck B."/>
            <person name="Bense V."/>
            <person name="Catcheside P."/>
            <person name="Chovatia M."/>
            <person name="Cooper J."/>
            <person name="Damon W."/>
            <person name="Desjardin D."/>
            <person name="Finy P."/>
            <person name="Geml J."/>
            <person name="Haridas S."/>
            <person name="Hughes K."/>
            <person name="Justo A."/>
            <person name="Karasinski D."/>
            <person name="Kautmanova I."/>
            <person name="Kiss B."/>
            <person name="Kocsube S."/>
            <person name="Kotiranta H."/>
            <person name="LaButti K.M."/>
            <person name="Lechner B.E."/>
            <person name="Liimatainen K."/>
            <person name="Lipzen A."/>
            <person name="Lukacs Z."/>
            <person name="Mihaltcheva S."/>
            <person name="Morgado L.N."/>
            <person name="Niskanen T."/>
            <person name="Noordeloos M.E."/>
            <person name="Ohm R.A."/>
            <person name="Ortiz-Santana B."/>
            <person name="Ovrebo C."/>
            <person name="Racz N."/>
            <person name="Riley R."/>
            <person name="Savchenko A."/>
            <person name="Shiryaev A."/>
            <person name="Soop K."/>
            <person name="Spirin V."/>
            <person name="Szebenyi C."/>
            <person name="Tomsovsky M."/>
            <person name="Tulloss R.E."/>
            <person name="Uehling J."/>
            <person name="Grigoriev I.V."/>
            <person name="Vagvolgyi C."/>
            <person name="Papp T."/>
            <person name="Martin F.M."/>
            <person name="Miettinen O."/>
            <person name="Hibbett D.S."/>
            <person name="Nagy L.G."/>
        </authorList>
    </citation>
    <scope>NUCLEOTIDE SEQUENCE [LARGE SCALE GENOMIC DNA]</scope>
    <source>
        <strain evidence="2 3">CBS 962.96</strain>
    </source>
</reference>
<evidence type="ECO:0000313" key="3">
    <source>
        <dbReference type="Proteomes" id="UP000297245"/>
    </source>
</evidence>
<sequence length="193" mass="21341">ATYLDNLLPPGYRGRGVVKHYHSTMSTSYQQDTHDEFTKPDGICKILVSTAAESTGIDHPDVEIVCIAGLPSDITDLIQRGGRAVRQIAADGLCVIFHEKWACSVDPADYGLDVMNPITIDSIDFHSDIDRPRKKPLTLYSPPQDRASLACVLITKRLFCKRLFFSKCLGDTSKDGMLTIFIIPCNLLLNPNS</sequence>
<gene>
    <name evidence="2" type="ORF">K435DRAFT_706404</name>
</gene>
<organism evidence="2 3">
    <name type="scientific">Dendrothele bispora (strain CBS 962.96)</name>
    <dbReference type="NCBI Taxonomy" id="1314807"/>
    <lineage>
        <taxon>Eukaryota</taxon>
        <taxon>Fungi</taxon>
        <taxon>Dikarya</taxon>
        <taxon>Basidiomycota</taxon>
        <taxon>Agaricomycotina</taxon>
        <taxon>Agaricomycetes</taxon>
        <taxon>Agaricomycetidae</taxon>
        <taxon>Agaricales</taxon>
        <taxon>Agaricales incertae sedis</taxon>
        <taxon>Dendrothele</taxon>
    </lineage>
</organism>
<accession>A0A4S8KK06</accession>
<proteinExistence type="predicted"/>
<evidence type="ECO:0000313" key="2">
    <source>
        <dbReference type="EMBL" id="THU75800.1"/>
    </source>
</evidence>
<protein>
    <recommendedName>
        <fullName evidence="1">Helicase C-terminal domain-containing protein</fullName>
    </recommendedName>
</protein>
<dbReference type="InterPro" id="IPR027417">
    <property type="entry name" value="P-loop_NTPase"/>
</dbReference>
<evidence type="ECO:0000259" key="1">
    <source>
        <dbReference type="PROSITE" id="PS51194"/>
    </source>
</evidence>
<dbReference type="InterPro" id="IPR001650">
    <property type="entry name" value="Helicase_C-like"/>
</dbReference>
<dbReference type="Pfam" id="PF00271">
    <property type="entry name" value="Helicase_C"/>
    <property type="match status" value="1"/>
</dbReference>
<feature type="domain" description="Helicase C-terminal" evidence="1">
    <location>
        <begin position="1"/>
        <end position="138"/>
    </location>
</feature>
<dbReference type="AlphaFoldDB" id="A0A4S8KK06"/>
<dbReference type="Gene3D" id="3.40.50.300">
    <property type="entry name" value="P-loop containing nucleotide triphosphate hydrolases"/>
    <property type="match status" value="1"/>
</dbReference>
<dbReference type="OrthoDB" id="5952536at2759"/>
<keyword evidence="3" id="KW-1185">Reference proteome</keyword>
<dbReference type="SUPFAM" id="SSF52540">
    <property type="entry name" value="P-loop containing nucleoside triphosphate hydrolases"/>
    <property type="match status" value="1"/>
</dbReference>
<dbReference type="Proteomes" id="UP000297245">
    <property type="component" value="Unassembled WGS sequence"/>
</dbReference>